<dbReference type="EC" id="2.7.11.1" evidence="1"/>
<evidence type="ECO:0000256" key="1">
    <source>
        <dbReference type="ARBA" id="ARBA00012513"/>
    </source>
</evidence>
<dbReference type="Pfam" id="PF00069">
    <property type="entry name" value="Pkinase"/>
    <property type="match status" value="2"/>
</dbReference>
<feature type="domain" description="Protein kinase" evidence="7">
    <location>
        <begin position="40"/>
        <end position="403"/>
    </location>
</feature>
<dbReference type="PANTHER" id="PTHR44167">
    <property type="entry name" value="OVARIAN-SPECIFIC SERINE/THREONINE-PROTEIN KINASE LOK-RELATED"/>
    <property type="match status" value="1"/>
</dbReference>
<dbReference type="Proteomes" id="UP001212411">
    <property type="component" value="Chromosome 1"/>
</dbReference>
<dbReference type="SUPFAM" id="SSF56112">
    <property type="entry name" value="Protein kinase-like (PK-like)"/>
    <property type="match status" value="1"/>
</dbReference>
<dbReference type="KEGG" id="som:SOMG_00566"/>
<keyword evidence="2 8" id="KW-0723">Serine/threonine-protein kinase</keyword>
<gene>
    <name evidence="8" type="primary">spo4</name>
    <name evidence="8" type="ORF">SOMG_00566</name>
</gene>
<evidence type="ECO:0000256" key="3">
    <source>
        <dbReference type="ARBA" id="ARBA00022679"/>
    </source>
</evidence>
<accession>A0AAE9W966</accession>
<dbReference type="GO" id="GO:0004674">
    <property type="term" value="F:protein serine/threonine kinase activity"/>
    <property type="evidence" value="ECO:0007669"/>
    <property type="project" value="UniProtKB-KW"/>
</dbReference>
<evidence type="ECO:0000256" key="6">
    <source>
        <dbReference type="ARBA" id="ARBA00022840"/>
    </source>
</evidence>
<dbReference type="Gene3D" id="3.30.200.20">
    <property type="entry name" value="Phosphorylase Kinase, domain 1"/>
    <property type="match status" value="1"/>
</dbReference>
<sequence>MLSMLLPFGNTGIYANDVDREDLPEIAKLVQAFPSIEEDYHVVKLVGAGSFSSVFKAIDRHFDSYDNSYWITSQIENQNGHEKGKRLRQQFVAIKRVYATVLPSRIQTELEMLHELRGSECVLNMITAVRHQDQVLIVLPFIQHAEFRDFYMKYTLPEIATYLQDLLKGLAHIASKGIIHRDIKPGNFAWNPYTQRGVILDFGLAQWQVADTPSENCCIDRLRKLKQDGKYYDFYPFEKTIADPSDGYLVHDPRPTKRADRAGTRGFRAPEVLFRCQYQTSIIDVWSVGVILLCFLTRRYPFFRCEDDIDAIVELAHIFGRNQMSRCALLHGQIWSDNLTTVQDQKHNWLDLIGSITKSDENSLLDVSAGYEVALVIDLLDKLLELQPSKRLSAEAALEHDFFKVAGMHRMTYP</sequence>
<dbReference type="RefSeq" id="XP_056036228.1">
    <property type="nucleotide sequence ID" value="XM_056179360.1"/>
</dbReference>
<reference evidence="8 9" key="1">
    <citation type="journal article" date="2023" name="G3 (Bethesda)">
        <title>A high-quality reference genome for the fission yeast Schizosaccharomyces osmophilus.</title>
        <authorList>
            <person name="Jia G.S."/>
            <person name="Zhang W.C."/>
            <person name="Liang Y."/>
            <person name="Liu X.H."/>
            <person name="Rhind N."/>
            <person name="Pidoux A."/>
            <person name="Brysch-Herzberg M."/>
            <person name="Du L.L."/>
        </authorList>
    </citation>
    <scope>NUCLEOTIDE SEQUENCE [LARGE SCALE GENOMIC DNA]</scope>
    <source>
        <strain evidence="8 9">CBS 15793</strain>
    </source>
</reference>
<keyword evidence="4" id="KW-0547">Nucleotide-binding</keyword>
<dbReference type="PROSITE" id="PS50011">
    <property type="entry name" value="PROTEIN_KINASE_DOM"/>
    <property type="match status" value="1"/>
</dbReference>
<dbReference type="InterPro" id="IPR000719">
    <property type="entry name" value="Prot_kinase_dom"/>
</dbReference>
<evidence type="ECO:0000313" key="9">
    <source>
        <dbReference type="Proteomes" id="UP001212411"/>
    </source>
</evidence>
<dbReference type="Gene3D" id="1.10.510.10">
    <property type="entry name" value="Transferase(Phosphotransferase) domain 1"/>
    <property type="match status" value="1"/>
</dbReference>
<dbReference type="GO" id="GO:0005634">
    <property type="term" value="C:nucleus"/>
    <property type="evidence" value="ECO:0007669"/>
    <property type="project" value="TreeGrafter"/>
</dbReference>
<evidence type="ECO:0000259" key="7">
    <source>
        <dbReference type="PROSITE" id="PS50011"/>
    </source>
</evidence>
<protein>
    <recommendedName>
        <fullName evidence="1">non-specific serine/threonine protein kinase</fullName>
        <ecNumber evidence="1">2.7.11.1</ecNumber>
    </recommendedName>
</protein>
<dbReference type="EMBL" id="CP115611">
    <property type="protein sequence ID" value="WBW71985.1"/>
    <property type="molecule type" value="Genomic_DNA"/>
</dbReference>
<evidence type="ECO:0000256" key="5">
    <source>
        <dbReference type="ARBA" id="ARBA00022777"/>
    </source>
</evidence>
<keyword evidence="5 8" id="KW-0418">Kinase</keyword>
<dbReference type="SMART" id="SM00220">
    <property type="entry name" value="S_TKc"/>
    <property type="match status" value="1"/>
</dbReference>
<dbReference type="PANTHER" id="PTHR44167:SF23">
    <property type="entry name" value="CDC7 KINASE, ISOFORM A-RELATED"/>
    <property type="match status" value="1"/>
</dbReference>
<dbReference type="GO" id="GO:0005524">
    <property type="term" value="F:ATP binding"/>
    <property type="evidence" value="ECO:0007669"/>
    <property type="project" value="UniProtKB-KW"/>
</dbReference>
<evidence type="ECO:0000256" key="4">
    <source>
        <dbReference type="ARBA" id="ARBA00022741"/>
    </source>
</evidence>
<dbReference type="GO" id="GO:0044773">
    <property type="term" value="P:mitotic DNA damage checkpoint signaling"/>
    <property type="evidence" value="ECO:0007669"/>
    <property type="project" value="TreeGrafter"/>
</dbReference>
<proteinExistence type="predicted"/>
<keyword evidence="9" id="KW-1185">Reference proteome</keyword>
<evidence type="ECO:0000313" key="8">
    <source>
        <dbReference type="EMBL" id="WBW71985.1"/>
    </source>
</evidence>
<organism evidence="8 9">
    <name type="scientific">Schizosaccharomyces osmophilus</name>
    <dbReference type="NCBI Taxonomy" id="2545709"/>
    <lineage>
        <taxon>Eukaryota</taxon>
        <taxon>Fungi</taxon>
        <taxon>Dikarya</taxon>
        <taxon>Ascomycota</taxon>
        <taxon>Taphrinomycotina</taxon>
        <taxon>Schizosaccharomycetes</taxon>
        <taxon>Schizosaccharomycetales</taxon>
        <taxon>Schizosaccharomycetaceae</taxon>
        <taxon>Schizosaccharomyces</taxon>
    </lineage>
</organism>
<evidence type="ECO:0000256" key="2">
    <source>
        <dbReference type="ARBA" id="ARBA00022527"/>
    </source>
</evidence>
<dbReference type="GeneID" id="80874049"/>
<dbReference type="AlphaFoldDB" id="A0AAE9W966"/>
<keyword evidence="3" id="KW-0808">Transferase</keyword>
<name>A0AAE9W966_9SCHI</name>
<dbReference type="InterPro" id="IPR011009">
    <property type="entry name" value="Kinase-like_dom_sf"/>
</dbReference>
<dbReference type="CDD" id="cd14019">
    <property type="entry name" value="STKc_Cdc7"/>
    <property type="match status" value="1"/>
</dbReference>
<keyword evidence="6" id="KW-0067">ATP-binding</keyword>